<dbReference type="Proteomes" id="UP000188937">
    <property type="component" value="Chromosome"/>
</dbReference>
<dbReference type="NCBIfam" id="TIGR02664">
    <property type="entry name" value="nitr_red_assoc"/>
    <property type="match status" value="1"/>
</dbReference>
<name>A0A1U9KGR1_ACEAC</name>
<evidence type="ECO:0000313" key="1">
    <source>
        <dbReference type="EMBL" id="AQS84995.1"/>
    </source>
</evidence>
<evidence type="ECO:0008006" key="3">
    <source>
        <dbReference type="Google" id="ProtNLM"/>
    </source>
</evidence>
<keyword evidence="2" id="KW-1185">Reference proteome</keyword>
<dbReference type="InterPro" id="IPR013481">
    <property type="entry name" value="NarM"/>
</dbReference>
<sequence length="172" mass="19634">MKNESLLMAEKAGVMSENSMIFEFERDFAGSLRCIPMITRQKLDIVGIKMTLRQWSRLSREERGRLVEALCDTREEQDLYRALVLDLIAARADEPARFLPPLTFEDWREDDQMPEAVSAQAKADGVPAPTPEQWAALSPIERFALIKLARSRHENENFVPALKEFGILQEVG</sequence>
<dbReference type="STRING" id="435.A0U92_09620"/>
<dbReference type="Pfam" id="PF09655">
    <property type="entry name" value="Nitr_red_assoc"/>
    <property type="match status" value="1"/>
</dbReference>
<dbReference type="EMBL" id="CP014692">
    <property type="protein sequence ID" value="AQS84995.1"/>
    <property type="molecule type" value="Genomic_DNA"/>
</dbReference>
<gene>
    <name evidence="1" type="ORF">A0U92_09620</name>
</gene>
<accession>A0A1U9KGR1</accession>
<proteinExistence type="predicted"/>
<dbReference type="KEGG" id="aace:A0U92_09620"/>
<evidence type="ECO:0000313" key="2">
    <source>
        <dbReference type="Proteomes" id="UP000188937"/>
    </source>
</evidence>
<organism evidence="1 2">
    <name type="scientific">Acetobacter aceti</name>
    <dbReference type="NCBI Taxonomy" id="435"/>
    <lineage>
        <taxon>Bacteria</taxon>
        <taxon>Pseudomonadati</taxon>
        <taxon>Pseudomonadota</taxon>
        <taxon>Alphaproteobacteria</taxon>
        <taxon>Acetobacterales</taxon>
        <taxon>Acetobacteraceae</taxon>
        <taxon>Acetobacter</taxon>
        <taxon>Acetobacter subgen. Acetobacter</taxon>
    </lineage>
</organism>
<dbReference type="OrthoDB" id="7263223at2"/>
<protein>
    <recommendedName>
        <fullName evidence="3">Nitrate reductase associated protein</fullName>
    </recommendedName>
</protein>
<dbReference type="AlphaFoldDB" id="A0A1U9KGR1"/>
<reference evidence="1 2" key="1">
    <citation type="submission" date="2016-03" db="EMBL/GenBank/DDBJ databases">
        <title>Acetic acid bacteria sequencing.</title>
        <authorList>
            <person name="Brandt J."/>
            <person name="Jakob F."/>
            <person name="Vogel R.F."/>
        </authorList>
    </citation>
    <scope>NUCLEOTIDE SEQUENCE [LARGE SCALE GENOMIC DNA]</scope>
    <source>
        <strain evidence="1 2">TMW2.1153</strain>
    </source>
</reference>